<dbReference type="GO" id="GO:0005886">
    <property type="term" value="C:plasma membrane"/>
    <property type="evidence" value="ECO:0007669"/>
    <property type="project" value="UniProtKB-SubCell"/>
</dbReference>
<evidence type="ECO:0000313" key="11">
    <source>
        <dbReference type="Proteomes" id="UP000020595"/>
    </source>
</evidence>
<evidence type="ECO:0000256" key="5">
    <source>
        <dbReference type="ARBA" id="ARBA00022692"/>
    </source>
</evidence>
<keyword evidence="2" id="KW-1003">Cell membrane</keyword>
<comment type="subcellular location">
    <subcellularLocation>
        <location evidence="1">Cell membrane</location>
        <topology evidence="1">Multi-pass membrane protein</topology>
    </subcellularLocation>
</comment>
<proteinExistence type="predicted"/>
<evidence type="ECO:0000256" key="7">
    <source>
        <dbReference type="ARBA" id="ARBA00023136"/>
    </source>
</evidence>
<dbReference type="GO" id="GO:0010041">
    <property type="term" value="P:response to iron(III) ion"/>
    <property type="evidence" value="ECO:0007669"/>
    <property type="project" value="TreeGrafter"/>
</dbReference>
<keyword evidence="4 10" id="KW-0808">Transferase</keyword>
<evidence type="ECO:0000256" key="1">
    <source>
        <dbReference type="ARBA" id="ARBA00004651"/>
    </source>
</evidence>
<feature type="transmembrane region" description="Helical" evidence="8">
    <location>
        <begin position="404"/>
        <end position="423"/>
    </location>
</feature>
<dbReference type="InterPro" id="IPR038731">
    <property type="entry name" value="RgtA/B/C-like"/>
</dbReference>
<dbReference type="AlphaFoldDB" id="A0A009I368"/>
<keyword evidence="5 8" id="KW-0812">Transmembrane</keyword>
<organism evidence="10 11">
    <name type="scientific">Acinetobacter baumannii (strain 1295743)</name>
    <dbReference type="NCBI Taxonomy" id="1310613"/>
    <lineage>
        <taxon>Bacteria</taxon>
        <taxon>Pseudomonadati</taxon>
        <taxon>Pseudomonadota</taxon>
        <taxon>Gammaproteobacteria</taxon>
        <taxon>Moraxellales</taxon>
        <taxon>Moraxellaceae</taxon>
        <taxon>Acinetobacter</taxon>
        <taxon>Acinetobacter calcoaceticus/baumannii complex</taxon>
    </lineage>
</organism>
<dbReference type="GO" id="GO:0016763">
    <property type="term" value="F:pentosyltransferase activity"/>
    <property type="evidence" value="ECO:0007669"/>
    <property type="project" value="TreeGrafter"/>
</dbReference>
<protein>
    <submittedName>
        <fullName evidence="10">Dolichyl-phosphate-mannose-mannosyltransferase family protein</fullName>
    </submittedName>
</protein>
<keyword evidence="6 8" id="KW-1133">Transmembrane helix</keyword>
<comment type="caution">
    <text evidence="10">The sequence shown here is derived from an EMBL/GenBank/DDBJ whole genome shotgun (WGS) entry which is preliminary data.</text>
</comment>
<feature type="transmembrane region" description="Helical" evidence="8">
    <location>
        <begin position="287"/>
        <end position="306"/>
    </location>
</feature>
<dbReference type="PATRIC" id="fig|1310613.3.peg.2558"/>
<keyword evidence="7 8" id="KW-0472">Membrane</keyword>
<evidence type="ECO:0000256" key="6">
    <source>
        <dbReference type="ARBA" id="ARBA00022989"/>
    </source>
</evidence>
<evidence type="ECO:0000259" key="9">
    <source>
        <dbReference type="Pfam" id="PF13231"/>
    </source>
</evidence>
<keyword evidence="3 10" id="KW-0328">Glycosyltransferase</keyword>
<name>A0A009I368_ACIB9</name>
<evidence type="ECO:0000313" key="10">
    <source>
        <dbReference type="EMBL" id="EXB04981.1"/>
    </source>
</evidence>
<feature type="transmembrane region" description="Helical" evidence="8">
    <location>
        <begin position="377"/>
        <end position="397"/>
    </location>
</feature>
<feature type="transmembrane region" description="Helical" evidence="8">
    <location>
        <begin position="82"/>
        <end position="103"/>
    </location>
</feature>
<feature type="transmembrane region" description="Helical" evidence="8">
    <location>
        <begin position="342"/>
        <end position="365"/>
    </location>
</feature>
<feature type="transmembrane region" description="Helical" evidence="8">
    <location>
        <begin position="162"/>
        <end position="191"/>
    </location>
</feature>
<sequence length="548" mass="63364">MQQWLRSSKFLLIFLPIWLFVLSWIRPLSVPDEGRYGDISRTMFESGDWLTPRIDGLPFMHKPPLLHWLSSMFMELFGVHVWVLRLVPVLAATLMLIGLFLFVKKHISESVAQLTVIILATNLLFFGSSQYINHDLLLASWITISVLCFVDFTISARKSILFLGYIAGAAAFLSKGLIGILIPGMILLPWLIYTKQWKKIPSLLNPLAILLFLLIVSPWLYLVQSKYPQFLHYFFIDQQFNRFSSKEFNNKQPWCFYLMILFVSFLPWLFASRFTSIKTIFKDYKSCSLLALFVWWFVSVTVFFSIPPSKLAGYILPAVPPLAIFFSLVMNKVLESSNKTRLQTWGIPVFTVLVGIGVSATPHFIRAHQPFFQNQAIFIYLIGALLIVLPLVLVGLYKKQKLNYLTYIFISLIVLCSAVPFAVRILDTKNNVGQTDFAEYIAPSTKIVFYNYYFYDVPFLLKLKQPVYIVNQWDTVHSDSASLEIKDGLLFEPQLKKYLWSEQQLQDALMQKQDLIVISQPHNFATKDPSVKTLHYRNYDVFIFHPSK</sequence>
<reference evidence="10 11" key="1">
    <citation type="submission" date="2014-02" db="EMBL/GenBank/DDBJ databases">
        <title>Comparative genomics and transcriptomics to identify genetic mechanisms underlying the emergence of carbapenem resistant Acinetobacter baumannii (CRAb).</title>
        <authorList>
            <person name="Harris A.D."/>
            <person name="Johnson K.J."/>
            <person name="George J."/>
            <person name="Shefchek K."/>
            <person name="Daugherty S.C."/>
            <person name="Parankush S."/>
            <person name="Sadzewicz L."/>
            <person name="Tallon L."/>
            <person name="Sengamalay N."/>
            <person name="Hazen T.H."/>
            <person name="Rasko D.A."/>
        </authorList>
    </citation>
    <scope>NUCLEOTIDE SEQUENCE [LARGE SCALE GENOMIC DNA]</scope>
    <source>
        <strain evidence="10 11">1295743</strain>
    </source>
</reference>
<evidence type="ECO:0000256" key="4">
    <source>
        <dbReference type="ARBA" id="ARBA00022679"/>
    </source>
</evidence>
<dbReference type="RefSeq" id="WP_032051382.1">
    <property type="nucleotide sequence ID" value="NZ_JEWH01000035.1"/>
</dbReference>
<accession>A0A009I368</accession>
<dbReference type="GO" id="GO:0009103">
    <property type="term" value="P:lipopolysaccharide biosynthetic process"/>
    <property type="evidence" value="ECO:0007669"/>
    <property type="project" value="UniProtKB-ARBA"/>
</dbReference>
<dbReference type="PANTHER" id="PTHR33908">
    <property type="entry name" value="MANNOSYLTRANSFERASE YKCB-RELATED"/>
    <property type="match status" value="1"/>
</dbReference>
<dbReference type="Proteomes" id="UP000020595">
    <property type="component" value="Unassembled WGS sequence"/>
</dbReference>
<feature type="transmembrane region" description="Helical" evidence="8">
    <location>
        <begin position="203"/>
        <end position="222"/>
    </location>
</feature>
<evidence type="ECO:0000256" key="2">
    <source>
        <dbReference type="ARBA" id="ARBA00022475"/>
    </source>
</evidence>
<feature type="transmembrane region" description="Helical" evidence="8">
    <location>
        <begin position="312"/>
        <end position="330"/>
    </location>
</feature>
<gene>
    <name evidence="10" type="ORF">J512_2655</name>
</gene>
<feature type="domain" description="Glycosyltransferase RgtA/B/C/D-like" evidence="9">
    <location>
        <begin position="61"/>
        <end position="221"/>
    </location>
</feature>
<dbReference type="EMBL" id="JEWH01000035">
    <property type="protein sequence ID" value="EXB04981.1"/>
    <property type="molecule type" value="Genomic_DNA"/>
</dbReference>
<dbReference type="Pfam" id="PF13231">
    <property type="entry name" value="PMT_2"/>
    <property type="match status" value="1"/>
</dbReference>
<evidence type="ECO:0000256" key="8">
    <source>
        <dbReference type="SAM" id="Phobius"/>
    </source>
</evidence>
<dbReference type="PANTHER" id="PTHR33908:SF3">
    <property type="entry name" value="UNDECAPRENYL PHOSPHATE-ALPHA-4-AMINO-4-DEOXY-L-ARABINOSE ARABINOSYL TRANSFERASE"/>
    <property type="match status" value="1"/>
</dbReference>
<dbReference type="InterPro" id="IPR050297">
    <property type="entry name" value="LipidA_mod_glycosyltrf_83"/>
</dbReference>
<feature type="transmembrane region" description="Helical" evidence="8">
    <location>
        <begin position="256"/>
        <end position="275"/>
    </location>
</feature>
<evidence type="ECO:0000256" key="3">
    <source>
        <dbReference type="ARBA" id="ARBA00022676"/>
    </source>
</evidence>